<dbReference type="InterPro" id="IPR043137">
    <property type="entry name" value="GGT_ssub_C"/>
</dbReference>
<dbReference type="Gene3D" id="1.10.246.130">
    <property type="match status" value="1"/>
</dbReference>
<evidence type="ECO:0000256" key="1">
    <source>
        <dbReference type="SAM" id="MobiDB-lite"/>
    </source>
</evidence>
<dbReference type="Pfam" id="PF01019">
    <property type="entry name" value="G_glu_transpept"/>
    <property type="match status" value="1"/>
</dbReference>
<organism evidence="2 3">
    <name type="scientific">Streptomyces spinosisporus</name>
    <dbReference type="NCBI Taxonomy" id="2927582"/>
    <lineage>
        <taxon>Bacteria</taxon>
        <taxon>Bacillati</taxon>
        <taxon>Actinomycetota</taxon>
        <taxon>Actinomycetes</taxon>
        <taxon>Kitasatosporales</taxon>
        <taxon>Streptomycetaceae</taxon>
        <taxon>Streptomyces</taxon>
    </lineage>
</organism>
<dbReference type="RefSeq" id="WP_242708078.1">
    <property type="nucleotide sequence ID" value="NZ_JALDAX010000001.1"/>
</dbReference>
<name>A0ABS9XB72_9ACTN</name>
<keyword evidence="2" id="KW-0012">Acyltransferase</keyword>
<evidence type="ECO:0000313" key="3">
    <source>
        <dbReference type="Proteomes" id="UP001165270"/>
    </source>
</evidence>
<sequence length="609" mass="64217">MPFTTRPTLQGTFGMVSSTHWLASQSAMAVLEDGGNAYDAAVAGAFVLHVVEPHLNGPAGEVPILLAPADGEVRVLCGQGVAPAGATVAHYRSLGLELVPGTGPLAAAVPGAFDAWMLLLRDHGTKPLADILKYAVGYAEHGHAPVENVGATVETVRQLFETEWTSSADVYLPGGKAPRPGELLCNPALAATWKRLLAEVAGAGDRIAQIEAAREVWRSGFIAEALVRQAQRPTMDTSGERHSGTLTAADLAGWSATYEAPATYDWNGWTVCKAGPWSQGPALLQQLALLPPELPAYGSADYVHLLIEGCKLAMADREAWYGDAAAVPLSDLLSPHYNAARRHLVGAKASHDLRPGAPGGRTPRLSAHAHTVVGDEPGFSPMGVGEPTVAKPTVSPVPGEPPVAADGTTRGDTCHLDVVDRWGNMVAATPSGGWLQSNPVVPELGFPLGTRLQMAWLEEGLPNSLTPGRRPRTTLTPSLALRDGVPVMAFGTPGGDQQDQWQLHFFLAVALRAQVRGGLDLQGAIDAPNWHNDSFPGSFYPRGMRPGSVTVESRMDAGVVEDLRRRGHDVTVGDPWSEGRLCAVARDPETGILSAAANPRGMQGYAVGR</sequence>
<proteinExistence type="predicted"/>
<keyword evidence="3" id="KW-1185">Reference proteome</keyword>
<dbReference type="SUPFAM" id="SSF56235">
    <property type="entry name" value="N-terminal nucleophile aminohydrolases (Ntn hydrolases)"/>
    <property type="match status" value="1"/>
</dbReference>
<evidence type="ECO:0000313" key="2">
    <source>
        <dbReference type="EMBL" id="MCI3238566.1"/>
    </source>
</evidence>
<feature type="region of interest" description="Disordered" evidence="1">
    <location>
        <begin position="390"/>
        <end position="411"/>
    </location>
</feature>
<dbReference type="EMBL" id="JALDAX010000001">
    <property type="protein sequence ID" value="MCI3238566.1"/>
    <property type="molecule type" value="Genomic_DNA"/>
</dbReference>
<dbReference type="EC" id="2.3.2.2" evidence="2"/>
<protein>
    <submittedName>
        <fullName evidence="2">Gamma-glutamyltransferase</fullName>
        <ecNumber evidence="2">2.3.2.2</ecNumber>
    </submittedName>
</protein>
<accession>A0ABS9XB72</accession>
<reference evidence="2" key="1">
    <citation type="submission" date="2022-03" db="EMBL/GenBank/DDBJ databases">
        <title>Streptomyces 7R015 and 7R016 isolated from Barleria lupulina in Thailand.</title>
        <authorList>
            <person name="Kanchanasin P."/>
            <person name="Phongsopitanun W."/>
            <person name="Tanasupawat S."/>
        </authorList>
    </citation>
    <scope>NUCLEOTIDE SEQUENCE</scope>
    <source>
        <strain evidence="2">7R016</strain>
    </source>
</reference>
<dbReference type="InterPro" id="IPR052896">
    <property type="entry name" value="GGT-like_enzyme"/>
</dbReference>
<dbReference type="PRINTS" id="PR01210">
    <property type="entry name" value="GGTRANSPTASE"/>
</dbReference>
<dbReference type="GO" id="GO:0103068">
    <property type="term" value="F:leukotriene C4 gamma-glutamyl transferase activity"/>
    <property type="evidence" value="ECO:0007669"/>
    <property type="project" value="UniProtKB-EC"/>
</dbReference>
<dbReference type="PANTHER" id="PTHR43881:SF1">
    <property type="entry name" value="GAMMA-GLUTAMYLTRANSPEPTIDASE (AFU_ORTHOLOGUE AFUA_4G13580)"/>
    <property type="match status" value="1"/>
</dbReference>
<dbReference type="Proteomes" id="UP001165270">
    <property type="component" value="Unassembled WGS sequence"/>
</dbReference>
<dbReference type="InterPro" id="IPR029055">
    <property type="entry name" value="Ntn_hydrolases_N"/>
</dbReference>
<comment type="caution">
    <text evidence="2">The sequence shown here is derived from an EMBL/GenBank/DDBJ whole genome shotgun (WGS) entry which is preliminary data.</text>
</comment>
<gene>
    <name evidence="2" type="ORF">MQN93_02385</name>
</gene>
<dbReference type="InterPro" id="IPR043138">
    <property type="entry name" value="GGT_lsub"/>
</dbReference>
<dbReference type="PANTHER" id="PTHR43881">
    <property type="entry name" value="GAMMA-GLUTAMYLTRANSPEPTIDASE (AFU_ORTHOLOGUE AFUA_4G13580)"/>
    <property type="match status" value="1"/>
</dbReference>
<keyword evidence="2" id="KW-0808">Transferase</keyword>
<dbReference type="Gene3D" id="3.60.20.40">
    <property type="match status" value="1"/>
</dbReference>